<dbReference type="Gene3D" id="3.40.50.1820">
    <property type="entry name" value="alpha/beta hydrolase"/>
    <property type="match status" value="1"/>
</dbReference>
<evidence type="ECO:0000313" key="2">
    <source>
        <dbReference type="EMBL" id="MDV2886746.1"/>
    </source>
</evidence>
<reference evidence="2" key="1">
    <citation type="submission" date="2023-10" db="EMBL/GenBank/DDBJ databases">
        <title>Screening of Alkalihalophilus pseudofirmusBZ-TG-HK211 and Its Alleviation of Salt Stress on Rapeseed Growth.</title>
        <authorList>
            <person name="Zhao B."/>
            <person name="Guo T."/>
        </authorList>
    </citation>
    <scope>NUCLEOTIDE SEQUENCE</scope>
    <source>
        <strain evidence="2">BZ-TG-HK211</strain>
    </source>
</reference>
<dbReference type="InterPro" id="IPR022742">
    <property type="entry name" value="Hydrolase_4"/>
</dbReference>
<proteinExistence type="predicted"/>
<dbReference type="InterPro" id="IPR053145">
    <property type="entry name" value="AB_hydrolase_Est10"/>
</dbReference>
<dbReference type="Pfam" id="PF12146">
    <property type="entry name" value="Hydrolase_4"/>
    <property type="match status" value="1"/>
</dbReference>
<dbReference type="SUPFAM" id="SSF53474">
    <property type="entry name" value="alpha/beta-Hydrolases"/>
    <property type="match status" value="1"/>
</dbReference>
<name>A0AAJ2NQI4_ALKPS</name>
<evidence type="ECO:0000313" key="3">
    <source>
        <dbReference type="Proteomes" id="UP001285636"/>
    </source>
</evidence>
<dbReference type="Proteomes" id="UP001285636">
    <property type="component" value="Unassembled WGS sequence"/>
</dbReference>
<gene>
    <name evidence="2" type="ORF">RYX45_16255</name>
</gene>
<dbReference type="PANTHER" id="PTHR43265">
    <property type="entry name" value="ESTERASE ESTD"/>
    <property type="match status" value="1"/>
</dbReference>
<feature type="domain" description="Serine aminopeptidase S33" evidence="1">
    <location>
        <begin position="53"/>
        <end position="272"/>
    </location>
</feature>
<protein>
    <submittedName>
        <fullName evidence="2">Alpha/beta fold hydrolase</fullName>
    </submittedName>
</protein>
<dbReference type="PANTHER" id="PTHR43265:SF1">
    <property type="entry name" value="ESTERASE ESTD"/>
    <property type="match status" value="1"/>
</dbReference>
<dbReference type="InterPro" id="IPR029058">
    <property type="entry name" value="AB_hydrolase_fold"/>
</dbReference>
<keyword evidence="2" id="KW-0378">Hydrolase</keyword>
<dbReference type="EMBL" id="JAWJAY010000004">
    <property type="protein sequence ID" value="MDV2886746.1"/>
    <property type="molecule type" value="Genomic_DNA"/>
</dbReference>
<organism evidence="2 3">
    <name type="scientific">Alkalihalophilus pseudofirmus</name>
    <name type="common">Bacillus pseudofirmus</name>
    <dbReference type="NCBI Taxonomy" id="79885"/>
    <lineage>
        <taxon>Bacteria</taxon>
        <taxon>Bacillati</taxon>
        <taxon>Bacillota</taxon>
        <taxon>Bacilli</taxon>
        <taxon>Bacillales</taxon>
        <taxon>Bacillaceae</taxon>
        <taxon>Alkalihalophilus</taxon>
    </lineage>
</organism>
<accession>A0AAJ2NQI4</accession>
<dbReference type="RefSeq" id="WP_323467374.1">
    <property type="nucleotide sequence ID" value="NZ_CP144224.1"/>
</dbReference>
<dbReference type="AlphaFoldDB" id="A0AAJ2NQI4"/>
<dbReference type="GO" id="GO:0052689">
    <property type="term" value="F:carboxylic ester hydrolase activity"/>
    <property type="evidence" value="ECO:0007669"/>
    <property type="project" value="TreeGrafter"/>
</dbReference>
<sequence length="312" mass="34768">MAKMVSIQRGDLTISGTLEVPEKKEQSYPAILIISGSGPLNRDGNGKRGQVFNLYNSLAAFFKDNGFVTLRYDKRGVGQSTGSYLEAGLWDLIDDAKAVLGFLKEQPEVDPRHVFVIGHSEGAMIAPALAKDEELAGVILLSGAAETMAEALAHQRGQAVRSLKEISGIKGKLLNVLKVPERAEKQGPKFDEKMIRSESATVRVQGMKMNAKWFREHYQFNARRVLEEVECPILAVTGSKDVQVTPERVFEVERYASGEVEAKIIPNMNHMLRDQEEDYSILQLKKAYKQAGRKPLSNELLTAMKEWLVKHV</sequence>
<comment type="caution">
    <text evidence="2">The sequence shown here is derived from an EMBL/GenBank/DDBJ whole genome shotgun (WGS) entry which is preliminary data.</text>
</comment>
<evidence type="ECO:0000259" key="1">
    <source>
        <dbReference type="Pfam" id="PF12146"/>
    </source>
</evidence>